<name>A0A9P8CAX2_9HELO</name>
<organism evidence="1 2">
    <name type="scientific">Calycina marina</name>
    <dbReference type="NCBI Taxonomy" id="1763456"/>
    <lineage>
        <taxon>Eukaryota</taxon>
        <taxon>Fungi</taxon>
        <taxon>Dikarya</taxon>
        <taxon>Ascomycota</taxon>
        <taxon>Pezizomycotina</taxon>
        <taxon>Leotiomycetes</taxon>
        <taxon>Helotiales</taxon>
        <taxon>Pezizellaceae</taxon>
        <taxon>Calycina</taxon>
    </lineage>
</organism>
<dbReference type="Proteomes" id="UP000887226">
    <property type="component" value="Unassembled WGS sequence"/>
</dbReference>
<dbReference type="OrthoDB" id="1274115at2759"/>
<keyword evidence="2" id="KW-1185">Reference proteome</keyword>
<dbReference type="AlphaFoldDB" id="A0A9P8CAX2"/>
<gene>
    <name evidence="1" type="ORF">BJ878DRAFT_529269</name>
</gene>
<protein>
    <submittedName>
        <fullName evidence="1">Uncharacterized protein</fullName>
    </submittedName>
</protein>
<reference evidence="1" key="1">
    <citation type="journal article" date="2021" name="IMA Fungus">
        <title>Genomic characterization of three marine fungi, including Emericellopsis atlantica sp. nov. with signatures of a generalist lifestyle and marine biomass degradation.</title>
        <authorList>
            <person name="Hagestad O.C."/>
            <person name="Hou L."/>
            <person name="Andersen J.H."/>
            <person name="Hansen E.H."/>
            <person name="Altermark B."/>
            <person name="Li C."/>
            <person name="Kuhnert E."/>
            <person name="Cox R.J."/>
            <person name="Crous P.W."/>
            <person name="Spatafora J.W."/>
            <person name="Lail K."/>
            <person name="Amirebrahimi M."/>
            <person name="Lipzen A."/>
            <person name="Pangilinan J."/>
            <person name="Andreopoulos W."/>
            <person name="Hayes R.D."/>
            <person name="Ng V."/>
            <person name="Grigoriev I.V."/>
            <person name="Jackson S.A."/>
            <person name="Sutton T.D.S."/>
            <person name="Dobson A.D.W."/>
            <person name="Rama T."/>
        </authorList>
    </citation>
    <scope>NUCLEOTIDE SEQUENCE</scope>
    <source>
        <strain evidence="1">TRa3180A</strain>
    </source>
</reference>
<comment type="caution">
    <text evidence="1">The sequence shown here is derived from an EMBL/GenBank/DDBJ whole genome shotgun (WGS) entry which is preliminary data.</text>
</comment>
<sequence length="113" mass="12583">MKPKNIKFGSCSSAIDDYANLNTMVAKFVEQTYGSQPGNPRKAAEIIIDIVKQEGVAKGRAAPERLPLESDVLSKIRNKYSTYLHICDEWASVITSTDFDDAQETQMQARVLD</sequence>
<dbReference type="EMBL" id="MU254690">
    <property type="protein sequence ID" value="KAG9239955.1"/>
    <property type="molecule type" value="Genomic_DNA"/>
</dbReference>
<evidence type="ECO:0000313" key="2">
    <source>
        <dbReference type="Proteomes" id="UP000887226"/>
    </source>
</evidence>
<proteinExistence type="predicted"/>
<evidence type="ECO:0000313" key="1">
    <source>
        <dbReference type="EMBL" id="KAG9239955.1"/>
    </source>
</evidence>
<accession>A0A9P8CAX2</accession>
<dbReference type="Gene3D" id="3.40.50.720">
    <property type="entry name" value="NAD(P)-binding Rossmann-like Domain"/>
    <property type="match status" value="1"/>
</dbReference>